<evidence type="ECO:0000256" key="2">
    <source>
        <dbReference type="SAM" id="MobiDB-lite"/>
    </source>
</evidence>
<dbReference type="Proteomes" id="UP000198869">
    <property type="component" value="Unassembled WGS sequence"/>
</dbReference>
<reference evidence="4" key="1">
    <citation type="submission" date="2016-10" db="EMBL/GenBank/DDBJ databases">
        <authorList>
            <person name="Varghese N."/>
            <person name="Submissions S."/>
        </authorList>
    </citation>
    <scope>NUCLEOTIDE SEQUENCE [LARGE SCALE GENOMIC DNA]</scope>
    <source>
        <strain evidence="4">DSM 17071</strain>
    </source>
</reference>
<sequence>MKTRILLLIIVATIISGCKSKHNVDSEVNRRVNFKRTNTYEVEYDFQTGKFRRNNNQLKVDNPVVFKIDNINSLAYDVKIKCKDSILASSFTDIWPNLISEKEGSPASEQNNSSVVNVTQKKENVHFSSNDVSDKVTATENNQTKSKQLKEEVVREVESISKLEMFIKQQIDIEKALESSKKELDTLQRKIQEAEHVKVTINQEINEIDRKIKQLENEINLEKDNEKKEKLYSSRDDLKKSKQEQVQKLEKSDYDIKLATKKIVNLNIQKLETNYKETVDNVKKYSDIKNDYLKKFANDSEKFIKTYGSIEDIYNKSLKLIAYQKETMDISQNPRLTFSLYDSIYKIKLQEIFSKLDGLEVDVRAFEHNYNELQKLYSYAKYNPSLDDVLNDVGQTKLYAYIDDLKLISDKMNENFKVNDFEQMITYLKQVIPLLEKKETYSIVSSSIQPMNDVAVFEIDIKKRNNKSIGELYQERKFRHKEFTYGGTRFDLGIGLSGAWFPNVKVFEFESRNIEEKDNSGNIIKSAPGAFIYLKSNQLYSPSLVGMFTLSHRSTHYITFGASAGMGVEFKQDKLQLNSFFVGPSVILGKYDRIVITAGILMKEVDILKKGYEIGEAYESKNNGVDFLTKEYRAGGFLSLTYNLTKGVRDNVKYLRALTK</sequence>
<accession>A0A1G8DNV7</accession>
<dbReference type="PROSITE" id="PS51257">
    <property type="entry name" value="PROKAR_LIPOPROTEIN"/>
    <property type="match status" value="1"/>
</dbReference>
<dbReference type="AlphaFoldDB" id="A0A1G8DNV7"/>
<keyword evidence="1" id="KW-0175">Coiled coil</keyword>
<evidence type="ECO:0000256" key="1">
    <source>
        <dbReference type="SAM" id="Coils"/>
    </source>
</evidence>
<feature type="region of interest" description="Disordered" evidence="2">
    <location>
        <begin position="127"/>
        <end position="146"/>
    </location>
</feature>
<proteinExistence type="predicted"/>
<protein>
    <submittedName>
        <fullName evidence="3">Uncharacterized protein</fullName>
    </submittedName>
</protein>
<dbReference type="OrthoDB" id="1491176at2"/>
<dbReference type="EMBL" id="FNDW01000001">
    <property type="protein sequence ID" value="SDH59312.1"/>
    <property type="molecule type" value="Genomic_DNA"/>
</dbReference>
<organism evidence="3 4">
    <name type="scientific">Chryseobacterium taeanense</name>
    <dbReference type="NCBI Taxonomy" id="311334"/>
    <lineage>
        <taxon>Bacteria</taxon>
        <taxon>Pseudomonadati</taxon>
        <taxon>Bacteroidota</taxon>
        <taxon>Flavobacteriia</taxon>
        <taxon>Flavobacteriales</taxon>
        <taxon>Weeksellaceae</taxon>
        <taxon>Chryseobacterium group</taxon>
        <taxon>Chryseobacterium</taxon>
    </lineage>
</organism>
<gene>
    <name evidence="3" type="ORF">SAMN05421846_101249</name>
</gene>
<name>A0A1G8DNV7_9FLAO</name>
<evidence type="ECO:0000313" key="4">
    <source>
        <dbReference type="Proteomes" id="UP000198869"/>
    </source>
</evidence>
<keyword evidence="4" id="KW-1185">Reference proteome</keyword>
<dbReference type="RefSeq" id="WP_089853510.1">
    <property type="nucleotide sequence ID" value="NZ_FNDW01000001.1"/>
</dbReference>
<feature type="coiled-coil region" evidence="1">
    <location>
        <begin position="170"/>
        <end position="225"/>
    </location>
</feature>
<evidence type="ECO:0000313" key="3">
    <source>
        <dbReference type="EMBL" id="SDH59312.1"/>
    </source>
</evidence>